<evidence type="ECO:0000313" key="3">
    <source>
        <dbReference type="Proteomes" id="UP000664132"/>
    </source>
</evidence>
<feature type="region of interest" description="Disordered" evidence="1">
    <location>
        <begin position="428"/>
        <end position="463"/>
    </location>
</feature>
<dbReference type="EMBL" id="JAFJYH010000027">
    <property type="protein sequence ID" value="KAG4423923.1"/>
    <property type="molecule type" value="Genomic_DNA"/>
</dbReference>
<evidence type="ECO:0000313" key="2">
    <source>
        <dbReference type="EMBL" id="KAG4423923.1"/>
    </source>
</evidence>
<feature type="region of interest" description="Disordered" evidence="1">
    <location>
        <begin position="258"/>
        <end position="381"/>
    </location>
</feature>
<dbReference type="AlphaFoldDB" id="A0A8H8BUB4"/>
<evidence type="ECO:0000256" key="1">
    <source>
        <dbReference type="SAM" id="MobiDB-lite"/>
    </source>
</evidence>
<dbReference type="Proteomes" id="UP000664132">
    <property type="component" value="Unassembled WGS sequence"/>
</dbReference>
<feature type="compositionally biased region" description="Low complexity" evidence="1">
    <location>
        <begin position="428"/>
        <end position="462"/>
    </location>
</feature>
<protein>
    <submittedName>
        <fullName evidence="2">Uncharacterized protein</fullName>
    </submittedName>
</protein>
<organism evidence="2 3">
    <name type="scientific">Cadophora malorum</name>
    <dbReference type="NCBI Taxonomy" id="108018"/>
    <lineage>
        <taxon>Eukaryota</taxon>
        <taxon>Fungi</taxon>
        <taxon>Dikarya</taxon>
        <taxon>Ascomycota</taxon>
        <taxon>Pezizomycotina</taxon>
        <taxon>Leotiomycetes</taxon>
        <taxon>Helotiales</taxon>
        <taxon>Ploettnerulaceae</taxon>
        <taxon>Cadophora</taxon>
    </lineage>
</organism>
<gene>
    <name evidence="2" type="ORF">IFR04_002918</name>
</gene>
<sequence>MALNRITFPDNSKIETFSQSQQQLIVNQNPSPLTANHVVGSTGQPFVQLSQNSMTIATNNASNLVGGQIELPIDPAILQQNNISPDNAFVAMLSPGRQAWVVVEGMKSVNTTDNTVRLVKMTNIDGEYMAIGRQTTETANVLTPFGGNSVNISGSGIQEVEYADGFRMSMKASQPMTITTNVVNGISTSMITDPNMASVNNYRYLVTTNLAAVAPNLNQMTSVVQLPLNMQRVMSMAAQMGVGANEAIIIGISQRTVQQNPGGATGNLSPNRRVRRQAASMRASRPARTSTEAPASAETGATDPATEPAADPAADPAAAPTSDPATEPTPTSNGTATDPASPTAADSATPTDPAASTPSADDTSTTNNNPADGTQPNNPAATQLLLNPTFQAVNAPTAFDPATGRVMVAVNQINGEFIVTMQRSAAGQTTGTQGTNGTAGAAGVAGEPQGASSASGVSSAASGQGGISFTMAEIASLMEQQKMGSGGLAMTMMQAALGGAPI</sequence>
<feature type="compositionally biased region" description="Low complexity" evidence="1">
    <location>
        <begin position="297"/>
        <end position="372"/>
    </location>
</feature>
<feature type="compositionally biased region" description="Polar residues" evidence="1">
    <location>
        <begin position="258"/>
        <end position="270"/>
    </location>
</feature>
<keyword evidence="3" id="KW-1185">Reference proteome</keyword>
<name>A0A8H8BUB4_9HELO</name>
<reference evidence="2" key="1">
    <citation type="submission" date="2021-02" db="EMBL/GenBank/DDBJ databases">
        <title>Genome sequence Cadophora malorum strain M34.</title>
        <authorList>
            <person name="Stefanovic E."/>
            <person name="Vu D."/>
            <person name="Scully C."/>
            <person name="Dijksterhuis J."/>
            <person name="Roader J."/>
            <person name="Houbraken J."/>
        </authorList>
    </citation>
    <scope>NUCLEOTIDE SEQUENCE</scope>
    <source>
        <strain evidence="2">M34</strain>
    </source>
</reference>
<comment type="caution">
    <text evidence="2">The sequence shown here is derived from an EMBL/GenBank/DDBJ whole genome shotgun (WGS) entry which is preliminary data.</text>
</comment>
<dbReference type="OrthoDB" id="6513042at2759"/>
<accession>A0A8H8BUB4</accession>
<proteinExistence type="predicted"/>